<dbReference type="PROSITE" id="PS50102">
    <property type="entry name" value="RRM"/>
    <property type="match status" value="1"/>
</dbReference>
<dbReference type="AlphaFoldDB" id="A0A1E5R674"/>
<reference evidence="7" key="1">
    <citation type="journal article" date="2016" name="Genome Announc.">
        <title>Genome sequences of three species of Hanseniaspora isolated from spontaneous wine fermentations.</title>
        <authorList>
            <person name="Sternes P.R."/>
            <person name="Lee D."/>
            <person name="Kutyna D.R."/>
            <person name="Borneman A.R."/>
        </authorList>
    </citation>
    <scope>NUCLEOTIDE SEQUENCE [LARGE SCALE GENOMIC DNA]</scope>
    <source>
        <strain evidence="7">AWRI3578</strain>
    </source>
</reference>
<dbReference type="GO" id="GO:0003723">
    <property type="term" value="F:RNA binding"/>
    <property type="evidence" value="ECO:0007669"/>
    <property type="project" value="UniProtKB-UniRule"/>
</dbReference>
<dbReference type="Pfam" id="PF00076">
    <property type="entry name" value="RRM_1"/>
    <property type="match status" value="1"/>
</dbReference>
<keyword evidence="1" id="KW-0677">Repeat</keyword>
<comment type="caution">
    <text evidence="6">The sequence shown here is derived from an EMBL/GenBank/DDBJ whole genome shotgun (WGS) entry which is preliminary data.</text>
</comment>
<evidence type="ECO:0000256" key="2">
    <source>
        <dbReference type="ARBA" id="ARBA00022884"/>
    </source>
</evidence>
<dbReference type="PANTHER" id="PTHR24012">
    <property type="entry name" value="RNA BINDING PROTEIN"/>
    <property type="match status" value="1"/>
</dbReference>
<dbReference type="SMART" id="SM00360">
    <property type="entry name" value="RRM"/>
    <property type="match status" value="3"/>
</dbReference>
<dbReference type="Pfam" id="PF16842">
    <property type="entry name" value="RRM_occluded"/>
    <property type="match status" value="1"/>
</dbReference>
<gene>
    <name evidence="6" type="ORF">AWRI3578_g3612</name>
</gene>
<sequence>MSTVGQKRQHSEVEDPSKSEISLDRHEREYCTCVVTNLPKSTNIKSINSFFQICGTIKQTKFLKNKQAAKIQFSCRKEMLSSLTMSFKHFNNNPQSPIISVEPYENASLWVTNYPVDYSYIEIKSMFEEILGIDTVFEVRLPSLQFNSNKRFAYVDLLSTDMCTKAITELNGKKIGEYKLIVKMNGSKTSENKIEGSTQEVDNNKELYLTNLKGSCNDEDVFRLFKEKCGCVNDRDEEHFAIPIKRPKQGKIKNIGFIMFRKTECVEKILTASKETKKFFLILDKKHRVFYQKVESKGYLERMKFKKMIKFGQKLKDYNLWISLYPLFEDKIKFLNKYQLSEYLESELPGCKVVDVLIVTDHQGVLVKFSNEKDVSKAQLKLNNIKCLQIRNVKYSNDVIKCGTVLDLAGTRGTSPSVITEKKKVEIEAKPTVPGKSTETKQMTTDDFKSLFH</sequence>
<organism evidence="6 7">
    <name type="scientific">Hanseniaspora opuntiae</name>
    <dbReference type="NCBI Taxonomy" id="211096"/>
    <lineage>
        <taxon>Eukaryota</taxon>
        <taxon>Fungi</taxon>
        <taxon>Dikarya</taxon>
        <taxon>Ascomycota</taxon>
        <taxon>Saccharomycotina</taxon>
        <taxon>Saccharomycetes</taxon>
        <taxon>Saccharomycodales</taxon>
        <taxon>Saccharomycodaceae</taxon>
        <taxon>Hanseniaspora</taxon>
    </lineage>
</organism>
<proteinExistence type="predicted"/>
<evidence type="ECO:0000313" key="6">
    <source>
        <dbReference type="EMBL" id="OEJ82406.1"/>
    </source>
</evidence>
<dbReference type="Gene3D" id="3.30.70.330">
    <property type="match status" value="4"/>
</dbReference>
<dbReference type="InterPro" id="IPR000504">
    <property type="entry name" value="RRM_dom"/>
</dbReference>
<dbReference type="SUPFAM" id="SSF54928">
    <property type="entry name" value="RNA-binding domain, RBD"/>
    <property type="match status" value="2"/>
</dbReference>
<accession>A0A1E5R674</accession>
<feature type="compositionally biased region" description="Basic and acidic residues" evidence="4">
    <location>
        <begin position="9"/>
        <end position="21"/>
    </location>
</feature>
<feature type="domain" description="RRM" evidence="5">
    <location>
        <begin position="107"/>
        <end position="187"/>
    </location>
</feature>
<feature type="unsure residue" description="I or L" evidence="6">
    <location>
        <position position="270"/>
    </location>
</feature>
<dbReference type="InterPro" id="IPR035979">
    <property type="entry name" value="RBD_domain_sf"/>
</dbReference>
<feature type="region of interest" description="Disordered" evidence="4">
    <location>
        <begin position="431"/>
        <end position="453"/>
    </location>
</feature>
<dbReference type="InterPro" id="IPR031766">
    <property type="entry name" value="RRM_occluded"/>
</dbReference>
<evidence type="ECO:0000256" key="1">
    <source>
        <dbReference type="ARBA" id="ARBA00022737"/>
    </source>
</evidence>
<name>A0A1E5R674_9ASCO</name>
<feature type="region of interest" description="Disordered" evidence="4">
    <location>
        <begin position="1"/>
        <end position="21"/>
    </location>
</feature>
<evidence type="ECO:0000256" key="4">
    <source>
        <dbReference type="SAM" id="MobiDB-lite"/>
    </source>
</evidence>
<dbReference type="InterPro" id="IPR012677">
    <property type="entry name" value="Nucleotide-bd_a/b_plait_sf"/>
</dbReference>
<evidence type="ECO:0000313" key="7">
    <source>
        <dbReference type="Proteomes" id="UP000095605"/>
    </source>
</evidence>
<dbReference type="Proteomes" id="UP000095605">
    <property type="component" value="Unassembled WGS sequence"/>
</dbReference>
<keyword evidence="2 3" id="KW-0694">RNA-binding</keyword>
<keyword evidence="7" id="KW-1185">Reference proteome</keyword>
<protein>
    <submittedName>
        <fullName evidence="6">U4/U6 snRNA-associated-splicing factor PRP24</fullName>
    </submittedName>
</protein>
<evidence type="ECO:0000259" key="5">
    <source>
        <dbReference type="PROSITE" id="PS50102"/>
    </source>
</evidence>
<feature type="compositionally biased region" description="Basic and acidic residues" evidence="4">
    <location>
        <begin position="444"/>
        <end position="453"/>
    </location>
</feature>
<dbReference type="OrthoDB" id="360390at2759"/>
<dbReference type="EMBL" id="LPNL01000008">
    <property type="protein sequence ID" value="OEJ82406.1"/>
    <property type="molecule type" value="Genomic_DNA"/>
</dbReference>
<evidence type="ECO:0000256" key="3">
    <source>
        <dbReference type="PROSITE-ProRule" id="PRU00176"/>
    </source>
</evidence>